<name>A0A318DB81_9GAMM</name>
<evidence type="ECO:0000313" key="2">
    <source>
        <dbReference type="Proteomes" id="UP000247689"/>
    </source>
</evidence>
<proteinExistence type="predicted"/>
<dbReference type="Pfam" id="PF05936">
    <property type="entry name" value="T6SS_VasE"/>
    <property type="match status" value="1"/>
</dbReference>
<dbReference type="OrthoDB" id="9775333at2"/>
<accession>A0A318DB81</accession>
<dbReference type="RefSeq" id="WP_110199998.1">
    <property type="nucleotide sequence ID" value="NZ_QICH01000001.1"/>
</dbReference>
<dbReference type="AlphaFoldDB" id="A0A318DB81"/>
<gene>
    <name evidence="1" type="primary">tssK</name>
    <name evidence="1" type="ORF">DL796_03465</name>
</gene>
<dbReference type="PANTHER" id="PTHR35566">
    <property type="entry name" value="BLR3599 PROTEIN"/>
    <property type="match status" value="1"/>
</dbReference>
<protein>
    <submittedName>
        <fullName evidence="1">Type VI secretion system baseplate subunit TssK</fullName>
    </submittedName>
</protein>
<organism evidence="1 2">
    <name type="scientific">Kangiella spongicola</name>
    <dbReference type="NCBI Taxonomy" id="796379"/>
    <lineage>
        <taxon>Bacteria</taxon>
        <taxon>Pseudomonadati</taxon>
        <taxon>Pseudomonadota</taxon>
        <taxon>Gammaproteobacteria</taxon>
        <taxon>Kangiellales</taxon>
        <taxon>Kangiellaceae</taxon>
        <taxon>Kangiella</taxon>
    </lineage>
</organism>
<dbReference type="EMBL" id="QICH01000001">
    <property type="protein sequence ID" value="PXF64207.1"/>
    <property type="molecule type" value="Genomic_DNA"/>
</dbReference>
<dbReference type="InterPro" id="IPR010263">
    <property type="entry name" value="T6SS_TssK"/>
</dbReference>
<dbReference type="NCBIfam" id="TIGR03353">
    <property type="entry name" value="VI_chp_4"/>
    <property type="match status" value="1"/>
</dbReference>
<dbReference type="PANTHER" id="PTHR35566:SF1">
    <property type="entry name" value="TYPE VI SECRETION SYSTEM BASEPLATE COMPONENT TSSK1"/>
    <property type="match status" value="1"/>
</dbReference>
<reference evidence="1 2" key="1">
    <citation type="submission" date="2018-05" db="EMBL/GenBank/DDBJ databases">
        <title>Kangiella spongicola genome sequence.</title>
        <authorList>
            <person name="Maclea K.S."/>
            <person name="Goen A.E."/>
            <person name="Kelley C."/>
            <person name="Underriner A."/>
            <person name="Silverwood T."/>
            <person name="Trachtenberg A.M."/>
        </authorList>
    </citation>
    <scope>NUCLEOTIDE SEQUENCE [LARGE SCALE GENOMIC DNA]</scope>
    <source>
        <strain evidence="1 2">ATCC BAA-2076</strain>
    </source>
</reference>
<evidence type="ECO:0000313" key="1">
    <source>
        <dbReference type="EMBL" id="PXF64207.1"/>
    </source>
</evidence>
<sequence length="446" mass="50610">MDNRVVWAEGIFLSPHHFQQQERYFENTLNQRVSMTNPFQWGFRRLVIEPDALLMGQVSLAEARGVLADGTVFNLPQNDPVPPILDLSEQKNLADKRIFLAVPSVQNNKALVNKRLDSQNNYRYHRFDIELMDYNEGDRSSESVELASLNVKLLLEGDDTNDDGNVRLPIAKIKESTSNGSLILDETFIPPLIDIKASNHLLSAVKQLISTLSVRATTLSERVVNVSQGGSNSIQNFLLLQLFNRYEGLFKHYISLPFLHPELLYRLLVQFEGELATYYSPSRRGSANLIYRHDDLSQSFKIIKTVLKDYLSAVIEEAASPITIEERRYGIKVATVHDRKLFDQAIFVLAVKADLQVDDLRAQFPKQTKIGTVENIRNLVNNQLPGISITSLPVAPREIPIKRDFLYFQLDANSPHWKSLGASGGFAFHVSGDFPELELEFWAVRK</sequence>
<comment type="caution">
    <text evidence="1">The sequence shown here is derived from an EMBL/GenBank/DDBJ whole genome shotgun (WGS) entry which is preliminary data.</text>
</comment>
<keyword evidence="2" id="KW-1185">Reference proteome</keyword>
<dbReference type="Proteomes" id="UP000247689">
    <property type="component" value="Unassembled WGS sequence"/>
</dbReference>